<gene>
    <name evidence="1" type="ORF">KSX_45210</name>
</gene>
<keyword evidence="2" id="KW-1185">Reference proteome</keyword>
<dbReference type="Proteomes" id="UP000612362">
    <property type="component" value="Unassembled WGS sequence"/>
</dbReference>
<dbReference type="AlphaFoldDB" id="A0A8J3I3X0"/>
<evidence type="ECO:0000313" key="1">
    <source>
        <dbReference type="EMBL" id="GHO46358.1"/>
    </source>
</evidence>
<dbReference type="EMBL" id="BNJF01000002">
    <property type="protein sequence ID" value="GHO46358.1"/>
    <property type="molecule type" value="Genomic_DNA"/>
</dbReference>
<reference evidence="1" key="1">
    <citation type="submission" date="2020-10" db="EMBL/GenBank/DDBJ databases">
        <title>Taxonomic study of unclassified bacteria belonging to the class Ktedonobacteria.</title>
        <authorList>
            <person name="Yabe S."/>
            <person name="Wang C.M."/>
            <person name="Zheng Y."/>
            <person name="Sakai Y."/>
            <person name="Cavaletti L."/>
            <person name="Monciardini P."/>
            <person name="Donadio S."/>
        </authorList>
    </citation>
    <scope>NUCLEOTIDE SEQUENCE</scope>
    <source>
        <strain evidence="1">SOSP1-1</strain>
    </source>
</reference>
<organism evidence="1 2">
    <name type="scientific">Ktedonospora formicarum</name>
    <dbReference type="NCBI Taxonomy" id="2778364"/>
    <lineage>
        <taxon>Bacteria</taxon>
        <taxon>Bacillati</taxon>
        <taxon>Chloroflexota</taxon>
        <taxon>Ktedonobacteria</taxon>
        <taxon>Ktedonobacterales</taxon>
        <taxon>Ktedonobacteraceae</taxon>
        <taxon>Ktedonospora</taxon>
    </lineage>
</organism>
<evidence type="ECO:0000313" key="2">
    <source>
        <dbReference type="Proteomes" id="UP000612362"/>
    </source>
</evidence>
<protein>
    <submittedName>
        <fullName evidence="1">Uncharacterized protein</fullName>
    </submittedName>
</protein>
<accession>A0A8J3I3X0</accession>
<sequence>MKSKGRFRLFTIPITTLLLCGLAVGSLFFSAKLTYAASYCQVSYTITNQWQGDLAQTLQFRIPVPQHGLAGDWRLPFLPVVRLSRKAGMARLANQVKMSQW</sequence>
<comment type="caution">
    <text evidence="1">The sequence shown here is derived from an EMBL/GenBank/DDBJ whole genome shotgun (WGS) entry which is preliminary data.</text>
</comment>
<name>A0A8J3I3X0_9CHLR</name>
<proteinExistence type="predicted"/>